<keyword evidence="2" id="KW-0408">Iron</keyword>
<sequence>MTLYDQFNKDGYLILKDFYTTEQCDAVMDRGLELSNSFNFDGHPSVFQTNEQTRTSDDYFLNSGDTISYFFEKDAFDEKGKLKNDLFHSLNKIGHALHDLDPVFEKFSRSPQLKALATELRLDNYVIIQSMLILKHAKIGGVVDVHQDSTFLYTEPDSCIGFWFALEDATIDNGCLWAKPGGHNTTLRTWFKRKPSGGTEMHIFDKEPLSIEGMIPLEVKKGTCIVLHGFLPHYSLPNTSGKSRQAYSIHTIDSQAKYPETNWLHRDFTELKGFN</sequence>
<dbReference type="Pfam" id="PF05721">
    <property type="entry name" value="PhyH"/>
    <property type="match status" value="1"/>
</dbReference>
<evidence type="ECO:0000313" key="3">
    <source>
        <dbReference type="EMBL" id="MFD0984634.1"/>
    </source>
</evidence>
<comment type="caution">
    <text evidence="3">The sequence shown here is derived from an EMBL/GenBank/DDBJ whole genome shotgun (WGS) entry which is preliminary data.</text>
</comment>
<dbReference type="Proteomes" id="UP001597051">
    <property type="component" value="Unassembled WGS sequence"/>
</dbReference>
<keyword evidence="3" id="KW-0560">Oxidoreductase</keyword>
<dbReference type="PANTHER" id="PTHR20883">
    <property type="entry name" value="PHYTANOYL-COA DIOXYGENASE DOMAIN CONTAINING 1"/>
    <property type="match status" value="1"/>
</dbReference>
<gene>
    <name evidence="3" type="ORF">ACFQ0S_09130</name>
</gene>
<evidence type="ECO:0000256" key="2">
    <source>
        <dbReference type="ARBA" id="ARBA00023004"/>
    </source>
</evidence>
<evidence type="ECO:0000313" key="4">
    <source>
        <dbReference type="Proteomes" id="UP001597051"/>
    </source>
</evidence>
<proteinExistence type="predicted"/>
<name>A0ABW3J2Y9_9FLAO</name>
<dbReference type="SUPFAM" id="SSF51197">
    <property type="entry name" value="Clavaminate synthase-like"/>
    <property type="match status" value="1"/>
</dbReference>
<dbReference type="InterPro" id="IPR008775">
    <property type="entry name" value="Phytyl_CoA_dOase-like"/>
</dbReference>
<keyword evidence="3" id="KW-0223">Dioxygenase</keyword>
<dbReference type="EMBL" id="JBHTIZ010000023">
    <property type="protein sequence ID" value="MFD0984634.1"/>
    <property type="molecule type" value="Genomic_DNA"/>
</dbReference>
<dbReference type="PANTHER" id="PTHR20883:SF15">
    <property type="entry name" value="PHYTANOYL-COA DIOXYGENASE DOMAIN-CONTAINING PROTEIN 1"/>
    <property type="match status" value="1"/>
</dbReference>
<dbReference type="RefSeq" id="WP_379755857.1">
    <property type="nucleotide sequence ID" value="NZ_JBHSYB010000024.1"/>
</dbReference>
<keyword evidence="4" id="KW-1185">Reference proteome</keyword>
<dbReference type="Gene3D" id="2.60.120.620">
    <property type="entry name" value="q2cbj1_9rhob like domain"/>
    <property type="match status" value="1"/>
</dbReference>
<accession>A0ABW3J2Y9</accession>
<dbReference type="GO" id="GO:0051213">
    <property type="term" value="F:dioxygenase activity"/>
    <property type="evidence" value="ECO:0007669"/>
    <property type="project" value="UniProtKB-KW"/>
</dbReference>
<organism evidence="3 4">
    <name type="scientific">Flavobacterium myungsuense</name>
    <dbReference type="NCBI Taxonomy" id="651823"/>
    <lineage>
        <taxon>Bacteria</taxon>
        <taxon>Pseudomonadati</taxon>
        <taxon>Bacteroidota</taxon>
        <taxon>Flavobacteriia</taxon>
        <taxon>Flavobacteriales</taxon>
        <taxon>Flavobacteriaceae</taxon>
        <taxon>Flavobacterium</taxon>
    </lineage>
</organism>
<protein>
    <submittedName>
        <fullName evidence="3">Phytanoyl-CoA dioxygenase family protein</fullName>
    </submittedName>
</protein>
<keyword evidence="1" id="KW-0479">Metal-binding</keyword>
<evidence type="ECO:0000256" key="1">
    <source>
        <dbReference type="ARBA" id="ARBA00022723"/>
    </source>
</evidence>
<reference evidence="4" key="1">
    <citation type="journal article" date="2019" name="Int. J. Syst. Evol. Microbiol.">
        <title>The Global Catalogue of Microorganisms (GCM) 10K type strain sequencing project: providing services to taxonomists for standard genome sequencing and annotation.</title>
        <authorList>
            <consortium name="The Broad Institute Genomics Platform"/>
            <consortium name="The Broad Institute Genome Sequencing Center for Infectious Disease"/>
            <person name="Wu L."/>
            <person name="Ma J."/>
        </authorList>
    </citation>
    <scope>NUCLEOTIDE SEQUENCE [LARGE SCALE GENOMIC DNA]</scope>
    <source>
        <strain evidence="4">CECT 7649</strain>
    </source>
</reference>